<dbReference type="InterPro" id="IPR027443">
    <property type="entry name" value="IPNS-like_sf"/>
</dbReference>
<protein>
    <submittedName>
        <fullName evidence="5">Aspartyl/asparaginyl beta-hydroxylase</fullName>
    </submittedName>
</protein>
<dbReference type="Gene3D" id="2.60.120.330">
    <property type="entry name" value="B-lactam Antibiotic, Isopenicillin N Synthase, Chain"/>
    <property type="match status" value="1"/>
</dbReference>
<evidence type="ECO:0000259" key="4">
    <source>
        <dbReference type="Pfam" id="PF05118"/>
    </source>
</evidence>
<dbReference type="PANTHER" id="PTHR46332">
    <property type="entry name" value="ASPARTATE BETA-HYDROXYLASE DOMAIN-CONTAINING PROTEIN 2"/>
    <property type="match status" value="1"/>
</dbReference>
<comment type="similarity">
    <text evidence="1">Belongs to the aspartyl/asparaginyl beta-hydroxylase family.</text>
</comment>
<dbReference type="OrthoDB" id="21665at2"/>
<dbReference type="SUPFAM" id="SSF48452">
    <property type="entry name" value="TPR-like"/>
    <property type="match status" value="1"/>
</dbReference>
<gene>
    <name evidence="5" type="ORF">GPLA_3861</name>
</gene>
<evidence type="ECO:0000256" key="2">
    <source>
        <dbReference type="ARBA" id="ARBA00022964"/>
    </source>
</evidence>
<organism evidence="5 6">
    <name type="scientific">Paraglaciecola polaris LMG 21857</name>
    <dbReference type="NCBI Taxonomy" id="1129793"/>
    <lineage>
        <taxon>Bacteria</taxon>
        <taxon>Pseudomonadati</taxon>
        <taxon>Pseudomonadota</taxon>
        <taxon>Gammaproteobacteria</taxon>
        <taxon>Alteromonadales</taxon>
        <taxon>Alteromonadaceae</taxon>
        <taxon>Paraglaciecola</taxon>
    </lineage>
</organism>
<dbReference type="Gene3D" id="1.25.40.10">
    <property type="entry name" value="Tetratricopeptide repeat domain"/>
    <property type="match status" value="1"/>
</dbReference>
<evidence type="ECO:0000313" key="6">
    <source>
        <dbReference type="Proteomes" id="UP000006322"/>
    </source>
</evidence>
<dbReference type="STRING" id="1129793.GPLA_3861"/>
<dbReference type="InterPro" id="IPR011990">
    <property type="entry name" value="TPR-like_helical_dom_sf"/>
</dbReference>
<dbReference type="SMART" id="SM00028">
    <property type="entry name" value="TPR"/>
    <property type="match status" value="3"/>
</dbReference>
<dbReference type="Proteomes" id="UP000006322">
    <property type="component" value="Unassembled WGS sequence"/>
</dbReference>
<proteinExistence type="inferred from homology"/>
<dbReference type="GO" id="GO:0051213">
    <property type="term" value="F:dioxygenase activity"/>
    <property type="evidence" value="ECO:0007669"/>
    <property type="project" value="UniProtKB-KW"/>
</dbReference>
<name>K6ZFC1_9ALTE</name>
<comment type="caution">
    <text evidence="5">The sequence shown here is derived from an EMBL/GenBank/DDBJ whole genome shotgun (WGS) entry which is preliminary data.</text>
</comment>
<dbReference type="InterPro" id="IPR007803">
    <property type="entry name" value="Asp/Arg/Pro-Hydrxlase"/>
</dbReference>
<dbReference type="SUPFAM" id="SSF51197">
    <property type="entry name" value="Clavaminate synthase-like"/>
    <property type="match status" value="1"/>
</dbReference>
<dbReference type="InterPro" id="IPR051821">
    <property type="entry name" value="Asp/Asn_beta-hydroxylase"/>
</dbReference>
<evidence type="ECO:0000256" key="1">
    <source>
        <dbReference type="ARBA" id="ARBA00007730"/>
    </source>
</evidence>
<keyword evidence="6" id="KW-1185">Reference proteome</keyword>
<dbReference type="PANTHER" id="PTHR46332:SF5">
    <property type="entry name" value="ASPARTATE BETA-HYDROXYLASE DOMAIN CONTAINING 2"/>
    <property type="match status" value="1"/>
</dbReference>
<dbReference type="GO" id="GO:0016020">
    <property type="term" value="C:membrane"/>
    <property type="evidence" value="ECO:0007669"/>
    <property type="project" value="TreeGrafter"/>
</dbReference>
<dbReference type="RefSeq" id="WP_007106506.1">
    <property type="nucleotide sequence ID" value="NZ_BAER01000115.1"/>
</dbReference>
<keyword evidence="3" id="KW-0560">Oxidoreductase</keyword>
<dbReference type="Pfam" id="PF05118">
    <property type="entry name" value="Asp_Arg_Hydrox"/>
    <property type="match status" value="1"/>
</dbReference>
<evidence type="ECO:0000256" key="3">
    <source>
        <dbReference type="ARBA" id="ARBA00023002"/>
    </source>
</evidence>
<keyword evidence="2" id="KW-0223">Dioxygenase</keyword>
<feature type="domain" description="Aspartyl/asparaginy/proline hydroxylase" evidence="4">
    <location>
        <begin position="200"/>
        <end position="365"/>
    </location>
</feature>
<dbReference type="AlphaFoldDB" id="K6ZFC1"/>
<reference evidence="6" key="1">
    <citation type="journal article" date="2014" name="Environ. Microbiol.">
        <title>Comparative genomics of the marine bacterial genus Glaciecola reveals the high degree of genomic diversity and genomic characteristic for cold adaptation.</title>
        <authorList>
            <person name="Qin Q.L."/>
            <person name="Xie B.B."/>
            <person name="Yu Y."/>
            <person name="Shu Y.L."/>
            <person name="Rong J.C."/>
            <person name="Zhang Y.J."/>
            <person name="Zhao D.L."/>
            <person name="Chen X.L."/>
            <person name="Zhang X.Y."/>
            <person name="Chen B."/>
            <person name="Zhou B.C."/>
            <person name="Zhang Y.Z."/>
        </authorList>
    </citation>
    <scope>NUCLEOTIDE SEQUENCE [LARGE SCALE GENOMIC DNA]</scope>
    <source>
        <strain evidence="6">LMG 21857</strain>
    </source>
</reference>
<dbReference type="EMBL" id="BAER01000115">
    <property type="protein sequence ID" value="GAC34741.1"/>
    <property type="molecule type" value="Genomic_DNA"/>
</dbReference>
<accession>K6ZFC1</accession>
<evidence type="ECO:0000313" key="5">
    <source>
        <dbReference type="EMBL" id="GAC34741.1"/>
    </source>
</evidence>
<sequence length="396" mass="45217">MHEPSSVQPRLQLAIQSLQQGKMQQARTMFESLCNEQPSVTQAWFGLAYVCGQLEDFNASIAAIGHVLDHEPKNVKALIFKADQLVYNKQERMALSFYDGALQLTSKQANLPDEIVRGLQRGMVLREKYDTQYREYLLSALTKKGYERGKVSQRFDQALDISFGTKEIFLQQPTRFYFPGLPQRAFFERNEFPWLRKLEAKIPAIKYELQAMLNGQEQFSPYLDSGSTEPNFVKHLDIVDSLNWSAAYLWHYGVLNNHIAEQCPNTKQALDTAPLPFITGQTPVALFSKLKAGVKIPPHHGLLNTRLICHLPIIVPKNCGGLRVGNETRQWEDGKALIFDDSIEHEAWNTSSEERVVLLFDIWRPELTEDEKGLITDMLIAVDEFSEQGKHLYITS</sequence>
<dbReference type="InterPro" id="IPR019734">
    <property type="entry name" value="TPR_rpt"/>
</dbReference>